<keyword evidence="2" id="KW-1185">Reference proteome</keyword>
<dbReference type="STRING" id="1459636.NTE_00194"/>
<evidence type="ECO:0000313" key="1">
    <source>
        <dbReference type="EMBL" id="AIF82276.1"/>
    </source>
</evidence>
<dbReference type="OrthoDB" id="12057at2157"/>
<evidence type="ECO:0000313" key="2">
    <source>
        <dbReference type="Proteomes" id="UP000028194"/>
    </source>
</evidence>
<dbReference type="EMBL" id="CP007174">
    <property type="protein sequence ID" value="AIF82276.1"/>
    <property type="molecule type" value="Genomic_DNA"/>
</dbReference>
<dbReference type="KEGG" id="nev:NTE_00194"/>
<accession>A0A075MLF7</accession>
<evidence type="ECO:0008006" key="3">
    <source>
        <dbReference type="Google" id="ProtNLM"/>
    </source>
</evidence>
<dbReference type="AlphaFoldDB" id="A0A075MLF7"/>
<dbReference type="RefSeq" id="WP_148699297.1">
    <property type="nucleotide sequence ID" value="NZ_CP007174.1"/>
</dbReference>
<proteinExistence type="predicted"/>
<dbReference type="HOGENOM" id="CLU_1418635_0_0_2"/>
<gene>
    <name evidence="1" type="ORF">NTE_00194</name>
</gene>
<dbReference type="GeneID" id="41596119"/>
<sequence>MSQELDSLDKTGHVLLLYDSELEREYTISEFIHNTLGRGHTAVLASISNDTFAQSSKYQTITASHDGKSERGCFILLDIRDCYEDALNGDFHGASKMREKLERILTEQSSDNDFVIIVVDCAEHLSLNEKFEECGILEKSLQNSFKSWERRGLKVLLICPHLASVLDAGEKKMLEKNHTAIAMT</sequence>
<organism evidence="1 2">
    <name type="scientific">Candidatus Nitrososphaera evergladensis SR1</name>
    <dbReference type="NCBI Taxonomy" id="1459636"/>
    <lineage>
        <taxon>Archaea</taxon>
        <taxon>Nitrososphaerota</taxon>
        <taxon>Nitrososphaeria</taxon>
        <taxon>Nitrososphaerales</taxon>
        <taxon>Nitrososphaeraceae</taxon>
        <taxon>Nitrososphaera</taxon>
    </lineage>
</organism>
<dbReference type="Proteomes" id="UP000028194">
    <property type="component" value="Chromosome"/>
</dbReference>
<protein>
    <recommendedName>
        <fullName evidence="3">MEDS domain-containing protein</fullName>
    </recommendedName>
</protein>
<name>A0A075MLF7_9ARCH</name>
<reference evidence="1 2" key="1">
    <citation type="journal article" date="2014" name="PLoS ONE">
        <title>Genome Sequence of Candidatus Nitrososphaera evergladensis from Group I.1b Enriched from Everglades Soil Reveals Novel Genomic Features of the Ammonia-Oxidizing Archaea.</title>
        <authorList>
            <person name="Zhalnina K.V."/>
            <person name="Dias R."/>
            <person name="Leonard M.T."/>
            <person name="Dorr de Quadros P."/>
            <person name="Camargo F.A."/>
            <person name="Drew J.C."/>
            <person name="Farmerie W.G."/>
            <person name="Daroub S.H."/>
            <person name="Triplett E.W."/>
        </authorList>
    </citation>
    <scope>NUCLEOTIDE SEQUENCE [LARGE SCALE GENOMIC DNA]</scope>
    <source>
        <strain evidence="1 2">SR1</strain>
    </source>
</reference>